<dbReference type="GO" id="GO:0016020">
    <property type="term" value="C:membrane"/>
    <property type="evidence" value="ECO:0007669"/>
    <property type="project" value="UniProtKB-SubCell"/>
</dbReference>
<evidence type="ECO:0000256" key="1">
    <source>
        <dbReference type="ARBA" id="ARBA00004141"/>
    </source>
</evidence>
<evidence type="ECO:0000256" key="4">
    <source>
        <dbReference type="ARBA" id="ARBA00022989"/>
    </source>
</evidence>
<dbReference type="OrthoDB" id="2015098at2759"/>
<feature type="transmembrane region" description="Helical" evidence="8">
    <location>
        <begin position="278"/>
        <end position="296"/>
    </location>
</feature>
<keyword evidence="5 8" id="KW-0472">Membrane</keyword>
<feature type="transmembrane region" description="Helical" evidence="8">
    <location>
        <begin position="316"/>
        <end position="340"/>
    </location>
</feature>
<feature type="region of interest" description="Disordered" evidence="7">
    <location>
        <begin position="363"/>
        <end position="386"/>
    </location>
</feature>
<dbReference type="InterPro" id="IPR012926">
    <property type="entry name" value="TMEM120A/B"/>
</dbReference>
<feature type="transmembrane region" description="Helical" evidence="8">
    <location>
        <begin position="202"/>
        <end position="222"/>
    </location>
</feature>
<dbReference type="PANTHER" id="PTHR21433:SF0">
    <property type="entry name" value="TRANSMEMBRANE PROTEIN 120 HOMOLOG"/>
    <property type="match status" value="1"/>
</dbReference>
<comment type="subcellular location">
    <subcellularLocation>
        <location evidence="1">Membrane</location>
        <topology evidence="1">Multi-pass membrane protein</topology>
    </subcellularLocation>
</comment>
<keyword evidence="4 8" id="KW-1133">Transmembrane helix</keyword>
<dbReference type="EMBL" id="CAHIKZ030000074">
    <property type="protein sequence ID" value="CAE1149075.1"/>
    <property type="molecule type" value="Genomic_DNA"/>
</dbReference>
<evidence type="ECO:0000256" key="5">
    <source>
        <dbReference type="ARBA" id="ARBA00023136"/>
    </source>
</evidence>
<evidence type="ECO:0000256" key="2">
    <source>
        <dbReference type="ARBA" id="ARBA00009700"/>
    </source>
</evidence>
<dbReference type="AlphaFoldDB" id="A0A812AQG3"/>
<keyword evidence="3 8" id="KW-0812">Transmembrane</keyword>
<evidence type="ECO:0000313" key="9">
    <source>
        <dbReference type="EMBL" id="CAE1149075.1"/>
    </source>
</evidence>
<feature type="transmembrane region" description="Helical" evidence="8">
    <location>
        <begin position="234"/>
        <end position="257"/>
    </location>
</feature>
<feature type="transmembrane region" description="Helical" evidence="8">
    <location>
        <begin position="147"/>
        <end position="168"/>
    </location>
</feature>
<proteinExistence type="inferred from homology"/>
<sequence length="386" mass="46266">MDSPENTEEDSTVQNPWLKSCLEDWDDLEKEYPQLEEDHRTYQKRLAEMIEVQQKCLKHIAHHRYRMKKIQETLKRNIKEKDLNPEDKSDMKELQQKLKDRKEIFRELEECLPHKNGLYLSIILGQVNVSLLNKDDKFIYKHEYEQFKLVVSYIVMGLSFIQTFFGKYRWVDSILHFLLVWYYCTLTIRESILVVNGSRIKGWWMTHHFVSTVCAGISLIWPDGWSYQTFRTQYVLFILYLSFVYIVQCYYQNGCLYRLRTLGKRHGMDITVEGFMSWMWKGLVFLLPLLFFGYLFQMYNAYVLWNLTYDKRCTEWQVFALSVITFMLASGNTLTTLIVIRDKLKKDGFITLRSFRNKYGFMRNTERHPPATSEDAPTENSPENNR</sequence>
<dbReference type="Proteomes" id="UP000597762">
    <property type="component" value="Unassembled WGS sequence"/>
</dbReference>
<organism evidence="9 10">
    <name type="scientific">Acanthosepion pharaonis</name>
    <name type="common">Pharaoh cuttlefish</name>
    <name type="synonym">Sepia pharaonis</name>
    <dbReference type="NCBI Taxonomy" id="158019"/>
    <lineage>
        <taxon>Eukaryota</taxon>
        <taxon>Metazoa</taxon>
        <taxon>Spiralia</taxon>
        <taxon>Lophotrochozoa</taxon>
        <taxon>Mollusca</taxon>
        <taxon>Cephalopoda</taxon>
        <taxon>Coleoidea</taxon>
        <taxon>Decapodiformes</taxon>
        <taxon>Sepiida</taxon>
        <taxon>Sepiina</taxon>
        <taxon>Sepiidae</taxon>
        <taxon>Acanthosepion</taxon>
    </lineage>
</organism>
<name>A0A812AQG3_ACAPH</name>
<protein>
    <submittedName>
        <fullName evidence="9">Transmembrane protein 120A,Transmembrane protein 120B-A,Transmembrane protein 120 homolog,Transmembrane protein 120B,Transmembrane protein 120B-B</fullName>
    </submittedName>
</protein>
<dbReference type="Pfam" id="PF07851">
    <property type="entry name" value="TMEM120A-B"/>
    <property type="match status" value="1"/>
</dbReference>
<comment type="similarity">
    <text evidence="2">Belongs to the TMEM120 family.</text>
</comment>
<feature type="transmembrane region" description="Helical" evidence="8">
    <location>
        <begin position="174"/>
        <end position="195"/>
    </location>
</feature>
<feature type="coiled-coil region" evidence="6">
    <location>
        <begin position="18"/>
        <end position="45"/>
    </location>
</feature>
<gene>
    <name evidence="9" type="ORF">SPHA_2609</name>
</gene>
<evidence type="ECO:0000256" key="8">
    <source>
        <dbReference type="SAM" id="Phobius"/>
    </source>
</evidence>
<keyword evidence="10" id="KW-1185">Reference proteome</keyword>
<evidence type="ECO:0000256" key="3">
    <source>
        <dbReference type="ARBA" id="ARBA00022692"/>
    </source>
</evidence>
<dbReference type="PANTHER" id="PTHR21433">
    <property type="entry name" value="TRANSMEMBRANE PROTEIN INDUCED BY TUMOR NECROSIS FACTOR ALPHA"/>
    <property type="match status" value="1"/>
</dbReference>
<evidence type="ECO:0000256" key="7">
    <source>
        <dbReference type="SAM" id="MobiDB-lite"/>
    </source>
</evidence>
<reference evidence="9" key="1">
    <citation type="submission" date="2021-01" db="EMBL/GenBank/DDBJ databases">
        <authorList>
            <person name="Li R."/>
            <person name="Bekaert M."/>
        </authorList>
    </citation>
    <scope>NUCLEOTIDE SEQUENCE</scope>
    <source>
        <strain evidence="9">Farmed</strain>
    </source>
</reference>
<evidence type="ECO:0000256" key="6">
    <source>
        <dbReference type="SAM" id="Coils"/>
    </source>
</evidence>
<accession>A0A812AQG3</accession>
<keyword evidence="6" id="KW-0175">Coiled coil</keyword>
<comment type="caution">
    <text evidence="9">The sequence shown here is derived from an EMBL/GenBank/DDBJ whole genome shotgun (WGS) entry which is preliminary data.</text>
</comment>
<evidence type="ECO:0000313" key="10">
    <source>
        <dbReference type="Proteomes" id="UP000597762"/>
    </source>
</evidence>